<protein>
    <recommendedName>
        <fullName evidence="4">F-box domain-containing protein</fullName>
    </recommendedName>
</protein>
<evidence type="ECO:0000313" key="2">
    <source>
        <dbReference type="EMBL" id="PPJ61244.1"/>
    </source>
</evidence>
<name>A0A2S6CND6_9PEZI</name>
<feature type="region of interest" description="Disordered" evidence="1">
    <location>
        <begin position="455"/>
        <end position="487"/>
    </location>
</feature>
<dbReference type="EMBL" id="PNEN01000099">
    <property type="protein sequence ID" value="PPJ61244.1"/>
    <property type="molecule type" value="Genomic_DNA"/>
</dbReference>
<sequence>MSFAELPVELREMICVHCDLFQIKALRLTCHSLRNVADDYLFAEIVTVMTIDSMEAARNVADHPKFRTQPRTLWFQGDRLRQLEFYEWKSKLASHIDFKAQTAKINMKHVEELGEILTEQERQAEVNPELEARRKVLLELIRLTADAQPTPSYSETQLRDHFNHYSSLADEGVQIASDGTIQRCMKAVFEKCTNIRAIDFTIANALRVHTHKENRTFLKGILTPFGDFAQDREGLDAMVAIVLAAADAGFSPHTLRLGCVTFHLVNHPDLFEAMPRFLARVENLNWSLSTPYLDEDCDDFDEAEISNIMEGFMDGHFVEFIKSATNLRCFEIDMPCPIPTEPKADLSEVVGLMSWKHLQVFSVGTIHANSGDLVDFMLRHADTLERLELNEISIDGEWPECFSSFAGKLPRLKEVQLRGIFEDDYEFFCFFGHLYTSRGNEYSQRVARYIVEGGEEFPMPPAGDDENSTLDTGSEDDVESSEASDEA</sequence>
<evidence type="ECO:0000313" key="3">
    <source>
        <dbReference type="Proteomes" id="UP000237631"/>
    </source>
</evidence>
<accession>A0A2S6CND6</accession>
<feature type="compositionally biased region" description="Acidic residues" evidence="1">
    <location>
        <begin position="463"/>
        <end position="487"/>
    </location>
</feature>
<reference evidence="3" key="1">
    <citation type="journal article" date="2017" name="bioRxiv">
        <title>Conservation of a gene cluster reveals novel cercosporin biosynthetic mechanisms and extends production to the genus Colletotrichum.</title>
        <authorList>
            <person name="de Jonge R."/>
            <person name="Ebert M.K."/>
            <person name="Huitt-Roehl C.R."/>
            <person name="Pal P."/>
            <person name="Suttle J.C."/>
            <person name="Spanner R.E."/>
            <person name="Neubauer J.D."/>
            <person name="Jurick W.M.II."/>
            <person name="Stott K.A."/>
            <person name="Secor G.A."/>
            <person name="Thomma B.P.H.J."/>
            <person name="Van de Peer Y."/>
            <person name="Townsend C.A."/>
            <person name="Bolton M.D."/>
        </authorList>
    </citation>
    <scope>NUCLEOTIDE SEQUENCE [LARGE SCALE GENOMIC DNA]</scope>
    <source>
        <strain evidence="3">CBS538.71</strain>
    </source>
</reference>
<dbReference type="OrthoDB" id="3892448at2759"/>
<proteinExistence type="predicted"/>
<dbReference type="AlphaFoldDB" id="A0A2S6CND6"/>
<dbReference type="STRING" id="357750.A0A2S6CND6"/>
<organism evidence="2 3">
    <name type="scientific">Cercospora berteroae</name>
    <dbReference type="NCBI Taxonomy" id="357750"/>
    <lineage>
        <taxon>Eukaryota</taxon>
        <taxon>Fungi</taxon>
        <taxon>Dikarya</taxon>
        <taxon>Ascomycota</taxon>
        <taxon>Pezizomycotina</taxon>
        <taxon>Dothideomycetes</taxon>
        <taxon>Dothideomycetidae</taxon>
        <taxon>Mycosphaerellales</taxon>
        <taxon>Mycosphaerellaceae</taxon>
        <taxon>Cercospora</taxon>
    </lineage>
</organism>
<dbReference type="CDD" id="cd09917">
    <property type="entry name" value="F-box_SF"/>
    <property type="match status" value="1"/>
</dbReference>
<evidence type="ECO:0008006" key="4">
    <source>
        <dbReference type="Google" id="ProtNLM"/>
    </source>
</evidence>
<dbReference type="Proteomes" id="UP000237631">
    <property type="component" value="Unassembled WGS sequence"/>
</dbReference>
<dbReference type="InterPro" id="IPR036047">
    <property type="entry name" value="F-box-like_dom_sf"/>
</dbReference>
<comment type="caution">
    <text evidence="2">The sequence shown here is derived from an EMBL/GenBank/DDBJ whole genome shotgun (WGS) entry which is preliminary data.</text>
</comment>
<dbReference type="SUPFAM" id="SSF81383">
    <property type="entry name" value="F-box domain"/>
    <property type="match status" value="1"/>
</dbReference>
<gene>
    <name evidence="2" type="ORF">CBER1_06712</name>
</gene>
<keyword evidence="3" id="KW-1185">Reference proteome</keyword>
<evidence type="ECO:0000256" key="1">
    <source>
        <dbReference type="SAM" id="MobiDB-lite"/>
    </source>
</evidence>